<dbReference type="RefSeq" id="WP_176070478.1">
    <property type="nucleotide sequence ID" value="NZ_JABWMJ010000008.1"/>
</dbReference>
<name>A0A7Y6NQW2_9BURK</name>
<comment type="caution">
    <text evidence="1">The sequence shown here is derived from an EMBL/GenBank/DDBJ whole genome shotgun (WGS) entry which is preliminary data.</text>
</comment>
<reference evidence="1 2" key="1">
    <citation type="submission" date="2020-06" db="EMBL/GenBank/DDBJ databases">
        <title>Schlegella sp. ID0723 isolated from air conditioner.</title>
        <authorList>
            <person name="Kim D.Y."/>
            <person name="Kim D.-U."/>
        </authorList>
    </citation>
    <scope>NUCLEOTIDE SEQUENCE [LARGE SCALE GENOMIC DNA]</scope>
    <source>
        <strain evidence="1 2">ID0723</strain>
    </source>
</reference>
<sequence>MNAADKLREQLMPIAQALGSEGRALSVAEGDGGVPVVDVTFGLTPFGAPRVMRFTSVSSLEAQLQRWNVLPRPGYGTKGAELVPVLRKVTWGRG</sequence>
<gene>
    <name evidence="1" type="ORF">HQN59_17925</name>
</gene>
<evidence type="ECO:0000313" key="1">
    <source>
        <dbReference type="EMBL" id="NUZ07648.1"/>
    </source>
</evidence>
<accession>A0A7Y6NQW2</accession>
<dbReference type="EMBL" id="JABWMJ010000008">
    <property type="protein sequence ID" value="NUZ07648.1"/>
    <property type="molecule type" value="Genomic_DNA"/>
</dbReference>
<dbReference type="AlphaFoldDB" id="A0A7Y6NQW2"/>
<evidence type="ECO:0000313" key="2">
    <source>
        <dbReference type="Proteomes" id="UP000529637"/>
    </source>
</evidence>
<dbReference type="Proteomes" id="UP000529637">
    <property type="component" value="Unassembled WGS sequence"/>
</dbReference>
<proteinExistence type="predicted"/>
<organism evidence="1 2">
    <name type="scientific">Piscinibacter koreensis</name>
    <dbReference type="NCBI Taxonomy" id="2742824"/>
    <lineage>
        <taxon>Bacteria</taxon>
        <taxon>Pseudomonadati</taxon>
        <taxon>Pseudomonadota</taxon>
        <taxon>Betaproteobacteria</taxon>
        <taxon>Burkholderiales</taxon>
        <taxon>Sphaerotilaceae</taxon>
        <taxon>Piscinibacter</taxon>
    </lineage>
</organism>
<protein>
    <submittedName>
        <fullName evidence="1">Uncharacterized protein</fullName>
    </submittedName>
</protein>
<keyword evidence="2" id="KW-1185">Reference proteome</keyword>